<reference evidence="9" key="1">
    <citation type="submission" date="2019-10" db="EMBL/GenBank/DDBJ databases">
        <title>Metagenomic sequencing of thiosulfate-disproportionating enrichment culture.</title>
        <authorList>
            <person name="Umezawa K."/>
            <person name="Kojima H."/>
            <person name="Fukui M."/>
        </authorList>
    </citation>
    <scope>NUCLEOTIDE SEQUENCE</scope>
    <source>
        <strain evidence="9">45J</strain>
    </source>
</reference>
<evidence type="ECO:0000256" key="1">
    <source>
        <dbReference type="ARBA" id="ARBA00008069"/>
    </source>
</evidence>
<dbReference type="InterPro" id="IPR004412">
    <property type="entry name" value="GatA"/>
</dbReference>
<comment type="catalytic activity">
    <reaction evidence="7">
        <text>L-glutamyl-tRNA(Gln) + L-glutamine + ATP + H2O = L-glutaminyl-tRNA(Gln) + L-glutamate + ADP + phosphate + H(+)</text>
        <dbReference type="Rhea" id="RHEA:17521"/>
        <dbReference type="Rhea" id="RHEA-COMP:9681"/>
        <dbReference type="Rhea" id="RHEA-COMP:9684"/>
        <dbReference type="ChEBI" id="CHEBI:15377"/>
        <dbReference type="ChEBI" id="CHEBI:15378"/>
        <dbReference type="ChEBI" id="CHEBI:29985"/>
        <dbReference type="ChEBI" id="CHEBI:30616"/>
        <dbReference type="ChEBI" id="CHEBI:43474"/>
        <dbReference type="ChEBI" id="CHEBI:58359"/>
        <dbReference type="ChEBI" id="CHEBI:78520"/>
        <dbReference type="ChEBI" id="CHEBI:78521"/>
        <dbReference type="ChEBI" id="CHEBI:456216"/>
        <dbReference type="EC" id="6.3.5.7"/>
    </reaction>
</comment>
<keyword evidence="4" id="KW-0547">Nucleotide-binding</keyword>
<dbReference type="NCBIfam" id="TIGR00132">
    <property type="entry name" value="gatA"/>
    <property type="match status" value="1"/>
</dbReference>
<dbReference type="GO" id="GO:0050567">
    <property type="term" value="F:glutaminyl-tRNA synthase (glutamine-hydrolyzing) activity"/>
    <property type="evidence" value="ECO:0007669"/>
    <property type="project" value="UniProtKB-EC"/>
</dbReference>
<evidence type="ECO:0000256" key="5">
    <source>
        <dbReference type="ARBA" id="ARBA00022840"/>
    </source>
</evidence>
<evidence type="ECO:0000256" key="6">
    <source>
        <dbReference type="ARBA" id="ARBA00022917"/>
    </source>
</evidence>
<dbReference type="GO" id="GO:0005524">
    <property type="term" value="F:ATP binding"/>
    <property type="evidence" value="ECO:0007669"/>
    <property type="project" value="UniProtKB-KW"/>
</dbReference>
<dbReference type="InterPro" id="IPR023631">
    <property type="entry name" value="Amidase_dom"/>
</dbReference>
<feature type="domain" description="Amidase" evidence="8">
    <location>
        <begin position="24"/>
        <end position="465"/>
    </location>
</feature>
<evidence type="ECO:0000256" key="4">
    <source>
        <dbReference type="ARBA" id="ARBA00022741"/>
    </source>
</evidence>
<comment type="similarity">
    <text evidence="1">Belongs to the amidase family. GatA subfamily.</text>
</comment>
<dbReference type="SUPFAM" id="SSF75304">
    <property type="entry name" value="Amidase signature (AS) enzymes"/>
    <property type="match status" value="1"/>
</dbReference>
<name>A0A5J4L009_9ZZZZ</name>
<evidence type="ECO:0000256" key="7">
    <source>
        <dbReference type="ARBA" id="ARBA00047407"/>
    </source>
</evidence>
<dbReference type="PANTHER" id="PTHR11895">
    <property type="entry name" value="TRANSAMIDASE"/>
    <property type="match status" value="1"/>
</dbReference>
<dbReference type="InterPro" id="IPR000120">
    <property type="entry name" value="Amidase"/>
</dbReference>
<organism evidence="9">
    <name type="scientific">hot springs metagenome</name>
    <dbReference type="NCBI Taxonomy" id="433727"/>
    <lineage>
        <taxon>unclassified sequences</taxon>
        <taxon>metagenomes</taxon>
        <taxon>ecological metagenomes</taxon>
    </lineage>
</organism>
<dbReference type="EMBL" id="BLAB01000001">
    <property type="protein sequence ID" value="GER92642.1"/>
    <property type="molecule type" value="Genomic_DNA"/>
</dbReference>
<dbReference type="InterPro" id="IPR036928">
    <property type="entry name" value="AS_sf"/>
</dbReference>
<dbReference type="Gene3D" id="3.90.1300.10">
    <property type="entry name" value="Amidase signature (AS) domain"/>
    <property type="match status" value="1"/>
</dbReference>
<dbReference type="GO" id="GO:0016740">
    <property type="term" value="F:transferase activity"/>
    <property type="evidence" value="ECO:0007669"/>
    <property type="project" value="UniProtKB-KW"/>
</dbReference>
<comment type="caution">
    <text evidence="9">The sequence shown here is derived from an EMBL/GenBank/DDBJ whole genome shotgun (WGS) entry which is preliminary data.</text>
</comment>
<gene>
    <name evidence="9" type="ORF">A45J_0360</name>
</gene>
<dbReference type="InterPro" id="IPR020556">
    <property type="entry name" value="Amidase_CS"/>
</dbReference>
<proteinExistence type="inferred from homology"/>
<dbReference type="AlphaFoldDB" id="A0A5J4L009"/>
<sequence length="484" mass="52790">MKLNELTISELRRLLDNREVKPQEVLNDVYGRIDAVEDKVKSYITITRDSAYEMAKDAEQSIIDNKTSLLTGIPVAVKDNMCTKGILTTCASKILYNFIPPYESTVTERLKEQGYILTGKTNLDEFAMGSSTENSGFHATRNPWDLDRVPGGSSGGSAAAVAADECIAALGSDTGGSIRQPAALCGVVGLKPTYGRVSRYGLVAFASSLDQIGPITKNITDAAIMLNAIAGHDPNDSTSAPIDVPDFVKVLGQEIKGLKIGIPKEYFIDGMDRDVEESVHSAIKKLESLGAIPVEVSMPHTSYAVAVYYILATSEASSNLARYDGVKYGFRADAKDLLEMYMNTRAHGFGSEVKRRIMLGTYALSAGYYDAYYKKGQQVRTLIKQDFDNAFKKVDALVTPTSPTPAFKIGEKATDPLQMYLSDIFTISVNLAGVPAISIPCGFTQDNLPIGLQIIGKYFDEGSILKIAYAYEQSTEWHLRRPNL</sequence>
<protein>
    <recommendedName>
        <fullName evidence="2">glutaminyl-tRNA synthase (glutamine-hydrolyzing)</fullName>
        <ecNumber evidence="2">6.3.5.7</ecNumber>
    </recommendedName>
</protein>
<dbReference type="PANTHER" id="PTHR11895:SF151">
    <property type="entry name" value="GLUTAMYL-TRNA(GLN) AMIDOTRANSFERASE SUBUNIT A"/>
    <property type="match status" value="1"/>
</dbReference>
<keyword evidence="3" id="KW-0436">Ligase</keyword>
<dbReference type="Pfam" id="PF01425">
    <property type="entry name" value="Amidase"/>
    <property type="match status" value="1"/>
</dbReference>
<evidence type="ECO:0000256" key="3">
    <source>
        <dbReference type="ARBA" id="ARBA00022598"/>
    </source>
</evidence>
<evidence type="ECO:0000259" key="8">
    <source>
        <dbReference type="Pfam" id="PF01425"/>
    </source>
</evidence>
<keyword evidence="9" id="KW-0808">Transferase</keyword>
<dbReference type="HAMAP" id="MF_00120">
    <property type="entry name" value="GatA"/>
    <property type="match status" value="1"/>
</dbReference>
<evidence type="ECO:0000256" key="2">
    <source>
        <dbReference type="ARBA" id="ARBA00012739"/>
    </source>
</evidence>
<dbReference type="GO" id="GO:0030956">
    <property type="term" value="C:glutamyl-tRNA(Gln) amidotransferase complex"/>
    <property type="evidence" value="ECO:0007669"/>
    <property type="project" value="InterPro"/>
</dbReference>
<evidence type="ECO:0000313" key="9">
    <source>
        <dbReference type="EMBL" id="GER92642.1"/>
    </source>
</evidence>
<dbReference type="GO" id="GO:0006412">
    <property type="term" value="P:translation"/>
    <property type="evidence" value="ECO:0007669"/>
    <property type="project" value="UniProtKB-KW"/>
</dbReference>
<keyword evidence="5" id="KW-0067">ATP-binding</keyword>
<dbReference type="GO" id="GO:0005739">
    <property type="term" value="C:mitochondrion"/>
    <property type="evidence" value="ECO:0007669"/>
    <property type="project" value="UniProtKB-ARBA"/>
</dbReference>
<dbReference type="PROSITE" id="PS00571">
    <property type="entry name" value="AMIDASES"/>
    <property type="match status" value="1"/>
</dbReference>
<keyword evidence="6" id="KW-0648">Protein biosynthesis</keyword>
<accession>A0A5J4L009</accession>
<dbReference type="EC" id="6.3.5.7" evidence="2"/>